<evidence type="ECO:0000259" key="2">
    <source>
        <dbReference type="Pfam" id="PF22725"/>
    </source>
</evidence>
<dbReference type="InterPro" id="IPR036291">
    <property type="entry name" value="NAD(P)-bd_dom_sf"/>
</dbReference>
<dbReference type="PANTHER" id="PTHR43377:SF1">
    <property type="entry name" value="BILIVERDIN REDUCTASE A"/>
    <property type="match status" value="1"/>
</dbReference>
<dbReference type="RefSeq" id="WP_265263672.1">
    <property type="nucleotide sequence ID" value="NZ_JAIHOM010000024.1"/>
</dbReference>
<protein>
    <submittedName>
        <fullName evidence="3">Gfo/Idh/MocA family oxidoreductase</fullName>
    </submittedName>
</protein>
<comment type="caution">
    <text evidence="3">The sequence shown here is derived from an EMBL/GenBank/DDBJ whole genome shotgun (WGS) entry which is preliminary data.</text>
</comment>
<dbReference type="InterPro" id="IPR051450">
    <property type="entry name" value="Gfo/Idh/MocA_Oxidoreductases"/>
</dbReference>
<dbReference type="Gene3D" id="3.30.360.10">
    <property type="entry name" value="Dihydrodipicolinate Reductase, domain 2"/>
    <property type="match status" value="1"/>
</dbReference>
<dbReference type="SUPFAM" id="SSF51735">
    <property type="entry name" value="NAD(P)-binding Rossmann-fold domains"/>
    <property type="match status" value="1"/>
</dbReference>
<evidence type="ECO:0000313" key="4">
    <source>
        <dbReference type="Proteomes" id="UP001526426"/>
    </source>
</evidence>
<dbReference type="Pfam" id="PF01408">
    <property type="entry name" value="GFO_IDH_MocA"/>
    <property type="match status" value="1"/>
</dbReference>
<keyword evidence="4" id="KW-1185">Reference proteome</keyword>
<evidence type="ECO:0000259" key="1">
    <source>
        <dbReference type="Pfam" id="PF01408"/>
    </source>
</evidence>
<gene>
    <name evidence="3" type="ORF">K4A83_06615</name>
</gene>
<reference evidence="3 4" key="1">
    <citation type="submission" date="2021-08" db="EMBL/GenBank/DDBJ databases">
        <title>Draft genome sequence of Spirulina subsalsa with high tolerance to salinity and hype-accumulation of phycocyanin.</title>
        <authorList>
            <person name="Pei H."/>
            <person name="Jiang L."/>
        </authorList>
    </citation>
    <scope>NUCLEOTIDE SEQUENCE [LARGE SCALE GENOMIC DNA]</scope>
    <source>
        <strain evidence="3 4">FACHB-351</strain>
    </source>
</reference>
<dbReference type="Proteomes" id="UP001526426">
    <property type="component" value="Unassembled WGS sequence"/>
</dbReference>
<dbReference type="InterPro" id="IPR000683">
    <property type="entry name" value="Gfo/Idh/MocA-like_OxRdtase_N"/>
</dbReference>
<dbReference type="PANTHER" id="PTHR43377">
    <property type="entry name" value="BILIVERDIN REDUCTASE A"/>
    <property type="match status" value="1"/>
</dbReference>
<evidence type="ECO:0000313" key="3">
    <source>
        <dbReference type="EMBL" id="MCW6035944.1"/>
    </source>
</evidence>
<proteinExistence type="predicted"/>
<name>A0ABT3L364_9CYAN</name>
<dbReference type="SUPFAM" id="SSF55347">
    <property type="entry name" value="Glyceraldehyde-3-phosphate dehydrogenase-like, C-terminal domain"/>
    <property type="match status" value="1"/>
</dbReference>
<feature type="domain" description="Gfo/Idh/MocA-like oxidoreductase N-terminal" evidence="1">
    <location>
        <begin position="6"/>
        <end position="121"/>
    </location>
</feature>
<feature type="domain" description="GFO/IDH/MocA-like oxidoreductase" evidence="2">
    <location>
        <begin position="133"/>
        <end position="250"/>
    </location>
</feature>
<dbReference type="EMBL" id="JAIHOM010000024">
    <property type="protein sequence ID" value="MCW6035944.1"/>
    <property type="molecule type" value="Genomic_DNA"/>
</dbReference>
<sequence>MSKKLSFGLVGAGAIAQAYGQAFPKAEYAQLVAVADVRPEAAKNLAQVVGARSYTSYEKMAETEKLDGVIICTPPSTHPDICLHFIEKGINVLCEKPFSIDSRSAYAMRDAARKAGVLITMASKFRYVQDVIRAKSIVESGILGEIVLFENAFTARVDMSERWNANPVVSGGGVLMDNGTHSVDIMRYLLGPIAQLQVVEGKRIQGLDVEDTAQMFVMSESGVRGSIDLSWSLNKELDYFIRIYGSQGTISVGWKESKYRQASSPDWIVFGTGYNKVQAFCRQLDNFSQAIQADAPLLITVDDAIASVEVLETAYAALPQSHWVSVAPLKMPVAIG</sequence>
<dbReference type="Pfam" id="PF22725">
    <property type="entry name" value="GFO_IDH_MocA_C3"/>
    <property type="match status" value="1"/>
</dbReference>
<organism evidence="3 4">
    <name type="scientific">Spirulina subsalsa FACHB-351</name>
    <dbReference type="NCBI Taxonomy" id="234711"/>
    <lineage>
        <taxon>Bacteria</taxon>
        <taxon>Bacillati</taxon>
        <taxon>Cyanobacteriota</taxon>
        <taxon>Cyanophyceae</taxon>
        <taxon>Spirulinales</taxon>
        <taxon>Spirulinaceae</taxon>
        <taxon>Spirulina</taxon>
    </lineage>
</organism>
<dbReference type="InterPro" id="IPR055170">
    <property type="entry name" value="GFO_IDH_MocA-like_dom"/>
</dbReference>
<accession>A0ABT3L364</accession>
<dbReference type="Gene3D" id="3.40.50.720">
    <property type="entry name" value="NAD(P)-binding Rossmann-like Domain"/>
    <property type="match status" value="1"/>
</dbReference>